<dbReference type="PANTHER" id="PTHR10098:SF108">
    <property type="entry name" value="TETRATRICOPEPTIDE REPEAT PROTEIN 28"/>
    <property type="match status" value="1"/>
</dbReference>
<dbReference type="InterPro" id="IPR011990">
    <property type="entry name" value="TPR-like_helical_dom_sf"/>
</dbReference>
<dbReference type="HOGENOM" id="CLU_314913_0_0_10"/>
<evidence type="ECO:0000259" key="2">
    <source>
        <dbReference type="Pfam" id="PF12770"/>
    </source>
</evidence>
<dbReference type="eggNOG" id="COG4995">
    <property type="taxonomic scope" value="Bacteria"/>
</dbReference>
<gene>
    <name evidence="3" type="ordered locus">Lbys_1634</name>
</gene>
<feature type="transmembrane region" description="Helical" evidence="1">
    <location>
        <begin position="908"/>
        <end position="924"/>
    </location>
</feature>
<dbReference type="EMBL" id="CP002305">
    <property type="protein sequence ID" value="ADQ17342.1"/>
    <property type="molecule type" value="Genomic_DNA"/>
</dbReference>
<evidence type="ECO:0000256" key="1">
    <source>
        <dbReference type="SAM" id="Phobius"/>
    </source>
</evidence>
<dbReference type="Proteomes" id="UP000007435">
    <property type="component" value="Chromosome"/>
</dbReference>
<dbReference type="Pfam" id="PF12770">
    <property type="entry name" value="CHAT"/>
    <property type="match status" value="1"/>
</dbReference>
<dbReference type="RefSeq" id="WP_013408391.1">
    <property type="nucleotide sequence ID" value="NC_014655.1"/>
</dbReference>
<dbReference type="SUPFAM" id="SSF48452">
    <property type="entry name" value="TPR-like"/>
    <property type="match status" value="1"/>
</dbReference>
<organism evidence="3 4">
    <name type="scientific">Leadbetterella byssophila (strain DSM 17132 / JCM 16389 / KACC 11308 / NBRC 106382 / 4M15)</name>
    <dbReference type="NCBI Taxonomy" id="649349"/>
    <lineage>
        <taxon>Bacteria</taxon>
        <taxon>Pseudomonadati</taxon>
        <taxon>Bacteroidota</taxon>
        <taxon>Cytophagia</taxon>
        <taxon>Cytophagales</taxon>
        <taxon>Leadbetterellaceae</taxon>
        <taxon>Leadbetterella</taxon>
    </lineage>
</organism>
<keyword evidence="4" id="KW-1185">Reference proteome</keyword>
<reference key="1">
    <citation type="submission" date="2010-11" db="EMBL/GenBank/DDBJ databases">
        <title>The complete genome of Leadbetterella byssophila DSM 17132.</title>
        <authorList>
            <consortium name="US DOE Joint Genome Institute (JGI-PGF)"/>
            <person name="Lucas S."/>
            <person name="Copeland A."/>
            <person name="Lapidus A."/>
            <person name="Glavina del Rio T."/>
            <person name="Dalin E."/>
            <person name="Tice H."/>
            <person name="Bruce D."/>
            <person name="Goodwin L."/>
            <person name="Pitluck S."/>
            <person name="Kyrpides N."/>
            <person name="Mavromatis K."/>
            <person name="Ivanova N."/>
            <person name="Teshima H."/>
            <person name="Brettin T."/>
            <person name="Detter J.C."/>
            <person name="Han C."/>
            <person name="Tapia R."/>
            <person name="Land M."/>
            <person name="Hauser L."/>
            <person name="Markowitz V."/>
            <person name="Cheng J.-F."/>
            <person name="Hugenholtz P."/>
            <person name="Woyke T."/>
            <person name="Wu D."/>
            <person name="Tindall B."/>
            <person name="Pomrenke H.G."/>
            <person name="Brambilla E."/>
            <person name="Klenk H.-P."/>
            <person name="Eisen J.A."/>
        </authorList>
    </citation>
    <scope>NUCLEOTIDE SEQUENCE [LARGE SCALE GENOMIC DNA]</scope>
    <source>
        <strain>DSM 17132</strain>
    </source>
</reference>
<dbReference type="InterPro" id="IPR024983">
    <property type="entry name" value="CHAT_dom"/>
</dbReference>
<accession>E4RYU5</accession>
<proteinExistence type="predicted"/>
<dbReference type="STRING" id="649349.Lbys_1634"/>
<keyword evidence="1" id="KW-0472">Membrane</keyword>
<sequence length="928" mass="107594">MIRFILFLIIGGPIYAQTNPLADSLRIMQVYGEEFDLRANEKDPTARLLAKANQLILEEKDKEASAILDKIISSKEKFWYQVTKSRLLTLRGEYDQAVEILQKLNPKKGSAEAAIKELEMAKNMEHKQEYVELVKHYEKSLEHLKKTSYTYLLGTVLNDLAFAYDEAGFRHKTIQFSDQALKIFMEHYPKDYSIVSVCFNNLLFYVIEYGDKKKSSEVHEKYVQYMEHFLANKKSFSAPKKFEDLHAEGLYRLSDLRYTCFKNGDILGALNRLETFHKRAPKAWSQENVGIVNSGIEAAQYQFRQQKRFDLALKYTHQIGKYKKTSYTEMKKNAAFALTYYDAKDYKKSLPYTLKCLEEFDFPKGSKSWQTLMALKAHLESKLKMDPLSTLKTLFDATLKEDIKEFNPDKYPQHINKIFIQVLIRAAWVSNELDKPQDATFYFRLAAKIFEKYYQNGYYNDSLGEILDDLEDGLYQDKGSEKEIIENLNQLERITNAHLWGRFSSKYLQNLNLPKEELQRKNQLELRRNQLSRTYELELANHREIKEIDLQLDGIQNRLSAVSKEFAILSATKFDVREVQKLLKPKEVLVKYTTGSKNIYAHIITQNSIQLKPLGEIETVKKHTQTFIDEVKKIKHLSSQIYQPLRESLIHPLDLEKYESIVFISEDFLSYVPFELLFKSMKPVSHAFSFKNLLLTRMNSTPLSISGNLAGFVPTYPNSQRDLKFTRQELSNIEDYIGSTSLFEGPQASKQSFLGSVGKYRIHHLAMHSEMDDEDFEMSSLSFYAEEKLHFHEIYSLNFPSEMVVLSACNTGSGQYLNGEGVMSLARALSYAGVRSSLTSLWQVPDKESAELMVLFYKYLSKGLEKDLALIKAKEEFIENHPMHSHPYFWAGFILTGDTRPLKEKKNYTYLLLGLGLIAAVLAYRKLR</sequence>
<feature type="domain" description="CHAT" evidence="2">
    <location>
        <begin position="635"/>
        <end position="898"/>
    </location>
</feature>
<reference evidence="3 4" key="2">
    <citation type="journal article" date="2011" name="Stand. Genomic Sci.">
        <title>Complete genome sequence of Leadbetterella byssophila type strain (4M15).</title>
        <authorList>
            <person name="Abt B."/>
            <person name="Teshima H."/>
            <person name="Lucas S."/>
            <person name="Lapidus A."/>
            <person name="Del Rio T.G."/>
            <person name="Nolan M."/>
            <person name="Tice H."/>
            <person name="Cheng J.F."/>
            <person name="Pitluck S."/>
            <person name="Liolios K."/>
            <person name="Pagani I."/>
            <person name="Ivanova N."/>
            <person name="Mavromatis K."/>
            <person name="Pati A."/>
            <person name="Tapia R."/>
            <person name="Han C."/>
            <person name="Goodwin L."/>
            <person name="Chen A."/>
            <person name="Palaniappan K."/>
            <person name="Land M."/>
            <person name="Hauser L."/>
            <person name="Chang Y.J."/>
            <person name="Jeffries C.D."/>
            <person name="Rohde M."/>
            <person name="Goker M."/>
            <person name="Tindall B.J."/>
            <person name="Detter J.C."/>
            <person name="Woyke T."/>
            <person name="Bristow J."/>
            <person name="Eisen J.A."/>
            <person name="Markowitz V."/>
            <person name="Hugenholtz P."/>
            <person name="Klenk H.P."/>
            <person name="Kyrpides N.C."/>
        </authorList>
    </citation>
    <scope>NUCLEOTIDE SEQUENCE [LARGE SCALE GENOMIC DNA]</scope>
    <source>
        <strain evidence="4">DSM 17132 / JCM 16389 / KACC 11308 / NBRC 106382 / 4M15</strain>
    </source>
</reference>
<protein>
    <recommendedName>
        <fullName evidence="2">CHAT domain-containing protein</fullName>
    </recommendedName>
</protein>
<dbReference type="KEGG" id="lby:Lbys_1634"/>
<keyword evidence="1" id="KW-1133">Transmembrane helix</keyword>
<dbReference type="PANTHER" id="PTHR10098">
    <property type="entry name" value="RAPSYN-RELATED"/>
    <property type="match status" value="1"/>
</dbReference>
<keyword evidence="1" id="KW-0812">Transmembrane</keyword>
<name>E4RYU5_LEAB4</name>
<evidence type="ECO:0000313" key="4">
    <source>
        <dbReference type="Proteomes" id="UP000007435"/>
    </source>
</evidence>
<dbReference type="AlphaFoldDB" id="E4RYU5"/>
<dbReference type="Gene3D" id="1.25.40.10">
    <property type="entry name" value="Tetratricopeptide repeat domain"/>
    <property type="match status" value="1"/>
</dbReference>
<dbReference type="OrthoDB" id="9771112at2"/>
<evidence type="ECO:0000313" key="3">
    <source>
        <dbReference type="EMBL" id="ADQ17342.1"/>
    </source>
</evidence>